<dbReference type="EMBL" id="JANUXW010000002">
    <property type="protein sequence ID" value="MCS4533304.1"/>
    <property type="molecule type" value="Genomic_DNA"/>
</dbReference>
<evidence type="ECO:0000313" key="2">
    <source>
        <dbReference type="Proteomes" id="UP001166947"/>
    </source>
</evidence>
<sequence length="66" mass="7727">MYKFSNNKTINYMVRQLLKQGWHVRKGKKHDVLIAPNNRRCAIPGSPSDYRAILNFNRDIKNLLGI</sequence>
<comment type="caution">
    <text evidence="1">The sequence shown here is derived from an EMBL/GenBank/DDBJ whole genome shotgun (WGS) entry which is preliminary data.</text>
</comment>
<protein>
    <submittedName>
        <fullName evidence="1">Phosphoribosylglycinamide formyltransferase</fullName>
    </submittedName>
</protein>
<accession>A0ABT2FAU2</accession>
<reference evidence="1" key="2">
    <citation type="journal article" date="2023" name="Curr. Microbiol.">
        <title>Neisseria montereyensis sp. nov., Isolated from Oropharynx of California Sea Lion (Zalophus californianus): Genomic, Phylogenetic, and Phenotypic Study.</title>
        <authorList>
            <person name="Volokhov D.V."/>
            <person name="Zagorodnyaya T.A."/>
            <person name="Furtak V.A."/>
            <person name="Nattanmai G."/>
            <person name="Randall L."/>
            <person name="Jose S."/>
            <person name="Gao Y."/>
            <person name="Gulland F.M."/>
            <person name="Eisenberg T."/>
            <person name="Delmonte P."/>
            <person name="Blom J."/>
            <person name="Mitchell K.K."/>
        </authorList>
    </citation>
    <scope>NUCLEOTIDE SEQUENCE</scope>
    <source>
        <strain evidence="1">CSL10203-ORH2</strain>
    </source>
</reference>
<dbReference type="RefSeq" id="WP_259291112.1">
    <property type="nucleotide sequence ID" value="NZ_JANUXW010000002.1"/>
</dbReference>
<gene>
    <name evidence="1" type="ORF">NXS09_03185</name>
</gene>
<name>A0ABT2FAU2_9NEIS</name>
<dbReference type="Proteomes" id="UP001166947">
    <property type="component" value="Unassembled WGS sequence"/>
</dbReference>
<proteinExistence type="predicted"/>
<organism evidence="1 2">
    <name type="scientific">Neisseria montereyensis</name>
    <dbReference type="NCBI Taxonomy" id="2973938"/>
    <lineage>
        <taxon>Bacteria</taxon>
        <taxon>Pseudomonadati</taxon>
        <taxon>Pseudomonadota</taxon>
        <taxon>Betaproteobacteria</taxon>
        <taxon>Neisseriales</taxon>
        <taxon>Neisseriaceae</taxon>
        <taxon>Neisseria</taxon>
    </lineage>
</organism>
<keyword evidence="2" id="KW-1185">Reference proteome</keyword>
<reference evidence="1" key="1">
    <citation type="submission" date="2022-08" db="EMBL/GenBank/DDBJ databases">
        <authorList>
            <person name="Volokhov D.V."/>
            <person name="Furtak V.A."/>
            <person name="Zagorodnyaya T.A."/>
        </authorList>
    </citation>
    <scope>NUCLEOTIDE SEQUENCE</scope>
    <source>
        <strain evidence="1">CSL10203-ORH2</strain>
    </source>
</reference>
<evidence type="ECO:0000313" key="1">
    <source>
        <dbReference type="EMBL" id="MCS4533304.1"/>
    </source>
</evidence>